<evidence type="ECO:0000256" key="6">
    <source>
        <dbReference type="ARBA" id="ARBA00023221"/>
    </source>
</evidence>
<proteinExistence type="inferred from homology"/>
<feature type="compositionally biased region" description="Polar residues" evidence="8">
    <location>
        <begin position="172"/>
        <end position="188"/>
    </location>
</feature>
<dbReference type="PROSITE" id="PS50891">
    <property type="entry name" value="LOB"/>
    <property type="match status" value="1"/>
</dbReference>
<comment type="caution">
    <text evidence="11">The sequence shown here is derived from an EMBL/GenBank/DDBJ whole genome shotgun (WGS) entry which is preliminary data.</text>
</comment>
<organism evidence="11 12">
    <name type="scientific">Crotalaria pallida</name>
    <name type="common">Smooth rattlebox</name>
    <name type="synonym">Crotalaria striata</name>
    <dbReference type="NCBI Taxonomy" id="3830"/>
    <lineage>
        <taxon>Eukaryota</taxon>
        <taxon>Viridiplantae</taxon>
        <taxon>Streptophyta</taxon>
        <taxon>Embryophyta</taxon>
        <taxon>Tracheophyta</taxon>
        <taxon>Spermatophyta</taxon>
        <taxon>Magnoliopsida</taxon>
        <taxon>eudicotyledons</taxon>
        <taxon>Gunneridae</taxon>
        <taxon>Pentapetalae</taxon>
        <taxon>rosids</taxon>
        <taxon>fabids</taxon>
        <taxon>Fabales</taxon>
        <taxon>Fabaceae</taxon>
        <taxon>Papilionoideae</taxon>
        <taxon>50 kb inversion clade</taxon>
        <taxon>genistoids sensu lato</taxon>
        <taxon>core genistoids</taxon>
        <taxon>Crotalarieae</taxon>
        <taxon>Crotalaria</taxon>
    </lineage>
</organism>
<protein>
    <recommendedName>
        <fullName evidence="13">LOB domain-containing protein</fullName>
    </recommendedName>
</protein>
<keyword evidence="7" id="KW-0949">S-adenosyl-L-methionine</keyword>
<dbReference type="AlphaFoldDB" id="A0AAN9ILN1"/>
<keyword evidence="2 7" id="KW-0808">Transferase</keyword>
<dbReference type="Proteomes" id="UP001372338">
    <property type="component" value="Unassembled WGS sequence"/>
</dbReference>
<gene>
    <name evidence="11" type="ORF">RIF29_09556</name>
</gene>
<comment type="similarity">
    <text evidence="7">Belongs to the class I-like SAM-binding methyltransferase superfamily. Erg6/SMT family.</text>
</comment>
<feature type="compositionally biased region" description="Low complexity" evidence="8">
    <location>
        <begin position="194"/>
        <end position="208"/>
    </location>
</feature>
<dbReference type="GO" id="GO:0032259">
    <property type="term" value="P:methylation"/>
    <property type="evidence" value="ECO:0007669"/>
    <property type="project" value="UniProtKB-KW"/>
</dbReference>
<sequence length="345" mass="38583">MSASSHQPPCAACRHMRRKCTSCPLAPYFPSDNYQAFNQVHHVFGASNVTKLLLSVSPSEREYLATSLKYQAESRLRDPVYGCIGPLSELKEMLKQSQANIEKAKEELSAYVGPDAMQYIEAMIKNPNMISPFFKPMPATLVVAEPDDYSDLKDAQHLPGFIEEFLKFQAMGSSSGSKGGNQIQQMQGEPTLDPPSQSQQKQSSQEQPQLEDCVFTTVLLHRKDLRRGASPPWTVDLSSLVLFVRSTSITGLNNNEYQISRGKACVNEYYGCYKEIYRVLKPGQCFAAYEWCITDAFDPNNQEHQRIKGEIEIGDGLPDIRSTTQCLEALKQAGFEVNISSEILN</sequence>
<dbReference type="Pfam" id="PF03195">
    <property type="entry name" value="LOB"/>
    <property type="match status" value="1"/>
</dbReference>
<evidence type="ECO:0000313" key="11">
    <source>
        <dbReference type="EMBL" id="KAK7281501.1"/>
    </source>
</evidence>
<keyword evidence="3" id="KW-0752">Steroid biosynthesis</keyword>
<dbReference type="InterPro" id="IPR004883">
    <property type="entry name" value="LOB"/>
</dbReference>
<evidence type="ECO:0000256" key="2">
    <source>
        <dbReference type="ARBA" id="ARBA00022679"/>
    </source>
</evidence>
<dbReference type="GO" id="GO:0016126">
    <property type="term" value="P:sterol biosynthetic process"/>
    <property type="evidence" value="ECO:0007669"/>
    <property type="project" value="UniProtKB-KW"/>
</dbReference>
<keyword evidence="6" id="KW-0753">Steroid metabolism</keyword>
<evidence type="ECO:0000259" key="9">
    <source>
        <dbReference type="PROSITE" id="PS50891"/>
    </source>
</evidence>
<dbReference type="InterPro" id="IPR029063">
    <property type="entry name" value="SAM-dependent_MTases_sf"/>
</dbReference>
<evidence type="ECO:0008006" key="13">
    <source>
        <dbReference type="Google" id="ProtNLM"/>
    </source>
</evidence>
<keyword evidence="3" id="KW-0444">Lipid biosynthesis</keyword>
<reference evidence="11 12" key="1">
    <citation type="submission" date="2024-01" db="EMBL/GenBank/DDBJ databases">
        <title>The genomes of 5 underutilized Papilionoideae crops provide insights into root nodulation and disease resistanc.</title>
        <authorList>
            <person name="Yuan L."/>
        </authorList>
    </citation>
    <scope>NUCLEOTIDE SEQUENCE [LARGE SCALE GENOMIC DNA]</scope>
    <source>
        <strain evidence="11">ZHUSHIDOU_FW_LH</strain>
        <tissue evidence="11">Leaf</tissue>
    </source>
</reference>
<evidence type="ECO:0000256" key="3">
    <source>
        <dbReference type="ARBA" id="ARBA00022955"/>
    </source>
</evidence>
<feature type="region of interest" description="Disordered" evidence="8">
    <location>
        <begin position="172"/>
        <end position="209"/>
    </location>
</feature>
<dbReference type="GO" id="GO:0008168">
    <property type="term" value="F:methyltransferase activity"/>
    <property type="evidence" value="ECO:0007669"/>
    <property type="project" value="UniProtKB-KW"/>
</dbReference>
<dbReference type="EMBL" id="JAYWIO010000002">
    <property type="protein sequence ID" value="KAK7281501.1"/>
    <property type="molecule type" value="Genomic_DNA"/>
</dbReference>
<evidence type="ECO:0000313" key="12">
    <source>
        <dbReference type="Proteomes" id="UP001372338"/>
    </source>
</evidence>
<evidence type="ECO:0000256" key="7">
    <source>
        <dbReference type="PROSITE-ProRule" id="PRU01022"/>
    </source>
</evidence>
<dbReference type="Gene3D" id="3.40.50.150">
    <property type="entry name" value="Vaccinia Virus protein VP39"/>
    <property type="match status" value="1"/>
</dbReference>
<dbReference type="PANTHER" id="PTHR31301">
    <property type="entry name" value="LOB DOMAIN-CONTAINING PROTEIN 4-RELATED"/>
    <property type="match status" value="1"/>
</dbReference>
<evidence type="ECO:0000256" key="4">
    <source>
        <dbReference type="ARBA" id="ARBA00023011"/>
    </source>
</evidence>
<accession>A0AAN9ILN1</accession>
<name>A0AAN9ILN1_CROPI</name>
<dbReference type="PROSITE" id="PS51685">
    <property type="entry name" value="SAM_MT_ERG6_SMT"/>
    <property type="match status" value="1"/>
</dbReference>
<keyword evidence="7" id="KW-0489">Methyltransferase</keyword>
<dbReference type="SUPFAM" id="SSF53335">
    <property type="entry name" value="S-adenosyl-L-methionine-dependent methyltransferases"/>
    <property type="match status" value="1"/>
</dbReference>
<evidence type="ECO:0000256" key="8">
    <source>
        <dbReference type="SAM" id="MobiDB-lite"/>
    </source>
</evidence>
<evidence type="ECO:0000259" key="10">
    <source>
        <dbReference type="PROSITE" id="PS51685"/>
    </source>
</evidence>
<comment type="similarity">
    <text evidence="1">Belongs to the LOB domain-containing protein family.</text>
</comment>
<feature type="domain" description="LOB" evidence="9">
    <location>
        <begin position="8"/>
        <end position="108"/>
    </location>
</feature>
<evidence type="ECO:0000256" key="5">
    <source>
        <dbReference type="ARBA" id="ARBA00023166"/>
    </source>
</evidence>
<dbReference type="InterPro" id="IPR030384">
    <property type="entry name" value="MeTrfase_SMT"/>
</dbReference>
<keyword evidence="5" id="KW-1207">Sterol metabolism</keyword>
<keyword evidence="12" id="KW-1185">Reference proteome</keyword>
<keyword evidence="3" id="KW-0443">Lipid metabolism</keyword>
<evidence type="ECO:0000256" key="1">
    <source>
        <dbReference type="ARBA" id="ARBA00005474"/>
    </source>
</evidence>
<feature type="domain" description="SAM-dependent methyltransferase Erg6/SMT-type" evidence="10">
    <location>
        <begin position="270"/>
        <end position="345"/>
    </location>
</feature>
<dbReference type="PANTHER" id="PTHR31301:SF68">
    <property type="entry name" value="LOB DOMAIN-CONTAINING PROTEIN 32-RELATED"/>
    <property type="match status" value="1"/>
</dbReference>
<keyword evidence="4" id="KW-0756">Sterol biosynthesis</keyword>